<feature type="transmembrane region" description="Helical" evidence="8">
    <location>
        <begin position="330"/>
        <end position="351"/>
    </location>
</feature>
<evidence type="ECO:0000313" key="11">
    <source>
        <dbReference type="Proteomes" id="UP001272515"/>
    </source>
</evidence>
<evidence type="ECO:0000256" key="4">
    <source>
        <dbReference type="ARBA" id="ARBA00022692"/>
    </source>
</evidence>
<comment type="subcellular location">
    <subcellularLocation>
        <location evidence="1">Cell membrane</location>
        <topology evidence="1">Multi-pass membrane protein</topology>
    </subcellularLocation>
</comment>
<feature type="domain" description="Amino acid permease/ SLC12A" evidence="9">
    <location>
        <begin position="15"/>
        <end position="442"/>
    </location>
</feature>
<feature type="transmembrane region" description="Helical" evidence="8">
    <location>
        <begin position="124"/>
        <end position="142"/>
    </location>
</feature>
<evidence type="ECO:0000256" key="8">
    <source>
        <dbReference type="SAM" id="Phobius"/>
    </source>
</evidence>
<protein>
    <submittedName>
        <fullName evidence="10">Amino acid permease</fullName>
    </submittedName>
</protein>
<feature type="transmembrane region" description="Helical" evidence="8">
    <location>
        <begin position="357"/>
        <end position="378"/>
    </location>
</feature>
<feature type="transmembrane region" description="Helical" evidence="8">
    <location>
        <begin position="39"/>
        <end position="59"/>
    </location>
</feature>
<sequence length="489" mass="55242">MSEEHDLKRGLKNRHVQLLAIGGAIGTGLFLGSGRSIHLAGPSILLSYIITGLICFFLMRALGELLMSNLEHHSFIDFVEDYLGERAAFITGWTYWFCWLSVAMADLTAVGLYMQYWFEWLPQWVPALIVLLILVMMNLTAVKHFGEMEFWFALIKVIAIIALIIIGCGMIFSGFETSAGPSTFSNLWNYGGWFPNGLWGFILSFQMVVFSFAGIELVGLTAGETENPKRVIPMAINNIPLRIILFYVGALAIIMSIYPWVDVNPAQSPFVMVFQAIGIVMAGSIVNFVVLTSAASATNSGIFSTSRMIYALAKRGHAPHSMRRLTNSHVPYQATIFSAAVLLITVVLNYIMPESVFVMITSISTFCFIYIWAVMIYCHMKYREKRPDLVKASTFKMPLYPVMNYLILAFFAFILVVLALNEDTRIALLFTPVWFVILWALYSMLHTDAPDPLEDTIIDMAGTKDEYKKRKHQEQLNIKKSEEYDDYKL</sequence>
<feature type="transmembrane region" description="Helical" evidence="8">
    <location>
        <begin position="243"/>
        <end position="261"/>
    </location>
</feature>
<keyword evidence="3" id="KW-1003">Cell membrane</keyword>
<evidence type="ECO:0000259" key="9">
    <source>
        <dbReference type="Pfam" id="PF00324"/>
    </source>
</evidence>
<evidence type="ECO:0000256" key="5">
    <source>
        <dbReference type="ARBA" id="ARBA00022970"/>
    </source>
</evidence>
<feature type="transmembrane region" description="Helical" evidence="8">
    <location>
        <begin position="198"/>
        <end position="222"/>
    </location>
</feature>
<evidence type="ECO:0000256" key="1">
    <source>
        <dbReference type="ARBA" id="ARBA00004651"/>
    </source>
</evidence>
<keyword evidence="7 8" id="KW-0472">Membrane</keyword>
<feature type="transmembrane region" description="Helical" evidence="8">
    <location>
        <begin position="16"/>
        <end position="33"/>
    </location>
</feature>
<dbReference type="Pfam" id="PF00324">
    <property type="entry name" value="AA_permease"/>
    <property type="match status" value="1"/>
</dbReference>
<name>A0ABU3Z6Q9_9FIRM</name>
<keyword evidence="6 8" id="KW-1133">Transmembrane helix</keyword>
<dbReference type="InterPro" id="IPR004841">
    <property type="entry name" value="AA-permease/SLC12A_dom"/>
</dbReference>
<dbReference type="RefSeq" id="WP_317329442.1">
    <property type="nucleotide sequence ID" value="NZ_JAWJZA010000005.1"/>
</dbReference>
<accession>A0ABU3Z6Q9</accession>
<keyword evidence="5" id="KW-0029">Amino-acid transport</keyword>
<evidence type="ECO:0000256" key="6">
    <source>
        <dbReference type="ARBA" id="ARBA00022989"/>
    </source>
</evidence>
<evidence type="ECO:0000313" key="10">
    <source>
        <dbReference type="EMBL" id="MDV5087604.1"/>
    </source>
</evidence>
<gene>
    <name evidence="10" type="ORF">RVY80_01885</name>
</gene>
<comment type="caution">
    <text evidence="10">The sequence shown here is derived from an EMBL/GenBank/DDBJ whole genome shotgun (WGS) entry which is preliminary data.</text>
</comment>
<keyword evidence="2" id="KW-0813">Transport</keyword>
<dbReference type="InterPro" id="IPR004840">
    <property type="entry name" value="Amino_acid_permease_CS"/>
</dbReference>
<dbReference type="PIRSF" id="PIRSF006060">
    <property type="entry name" value="AA_transporter"/>
    <property type="match status" value="1"/>
</dbReference>
<feature type="transmembrane region" description="Helical" evidence="8">
    <location>
        <begin position="399"/>
        <end position="420"/>
    </location>
</feature>
<dbReference type="Gene3D" id="1.20.1740.10">
    <property type="entry name" value="Amino acid/polyamine transporter I"/>
    <property type="match status" value="1"/>
</dbReference>
<evidence type="ECO:0000256" key="2">
    <source>
        <dbReference type="ARBA" id="ARBA00022448"/>
    </source>
</evidence>
<organism evidence="10 11">
    <name type="scientific">Veillonella absiana</name>
    <dbReference type="NCBI Taxonomy" id="3079305"/>
    <lineage>
        <taxon>Bacteria</taxon>
        <taxon>Bacillati</taxon>
        <taxon>Bacillota</taxon>
        <taxon>Negativicutes</taxon>
        <taxon>Veillonellales</taxon>
        <taxon>Veillonellaceae</taxon>
        <taxon>Veillonella</taxon>
    </lineage>
</organism>
<dbReference type="PROSITE" id="PS00218">
    <property type="entry name" value="AMINO_ACID_PERMEASE_1"/>
    <property type="match status" value="1"/>
</dbReference>
<dbReference type="EMBL" id="JAWJZB010000002">
    <property type="protein sequence ID" value="MDV5087604.1"/>
    <property type="molecule type" value="Genomic_DNA"/>
</dbReference>
<evidence type="ECO:0000256" key="7">
    <source>
        <dbReference type="ARBA" id="ARBA00023136"/>
    </source>
</evidence>
<feature type="transmembrane region" description="Helical" evidence="8">
    <location>
        <begin position="273"/>
        <end position="298"/>
    </location>
</feature>
<dbReference type="PANTHER" id="PTHR43495">
    <property type="entry name" value="GABA PERMEASE"/>
    <property type="match status" value="1"/>
</dbReference>
<feature type="transmembrane region" description="Helical" evidence="8">
    <location>
        <begin position="426"/>
        <end position="445"/>
    </location>
</feature>
<keyword evidence="11" id="KW-1185">Reference proteome</keyword>
<feature type="transmembrane region" description="Helical" evidence="8">
    <location>
        <begin position="154"/>
        <end position="175"/>
    </location>
</feature>
<keyword evidence="4 8" id="KW-0812">Transmembrane</keyword>
<evidence type="ECO:0000256" key="3">
    <source>
        <dbReference type="ARBA" id="ARBA00022475"/>
    </source>
</evidence>
<dbReference type="PANTHER" id="PTHR43495:SF2">
    <property type="entry name" value="D-SERINE_D-ALANINE_GLYCINE TRANSPORTER"/>
    <property type="match status" value="1"/>
</dbReference>
<dbReference type="Proteomes" id="UP001272515">
    <property type="component" value="Unassembled WGS sequence"/>
</dbReference>
<proteinExistence type="predicted"/>
<feature type="transmembrane region" description="Helical" evidence="8">
    <location>
        <begin position="96"/>
        <end position="118"/>
    </location>
</feature>
<reference evidence="10 11" key="1">
    <citation type="submission" date="2023-10" db="EMBL/GenBank/DDBJ databases">
        <title>Veillonella sp. nov., isolated from a pig farm feces dump.</title>
        <authorList>
            <person name="Chang Y.-H."/>
        </authorList>
    </citation>
    <scope>NUCLEOTIDE SEQUENCE [LARGE SCALE GENOMIC DNA]</scope>
    <source>
        <strain evidence="10 11">YH-vei2233</strain>
    </source>
</reference>